<proteinExistence type="predicted"/>
<accession>R7VW41</accession>
<dbReference type="AlphaFoldDB" id="R7VW41"/>
<gene>
    <name evidence="1" type="ORF">A306_08183</name>
</gene>
<organism evidence="1">
    <name type="scientific">Columba livia</name>
    <name type="common">Rock dove</name>
    <dbReference type="NCBI Taxonomy" id="8932"/>
    <lineage>
        <taxon>Eukaryota</taxon>
        <taxon>Metazoa</taxon>
        <taxon>Chordata</taxon>
        <taxon>Craniata</taxon>
        <taxon>Vertebrata</taxon>
        <taxon>Euteleostomi</taxon>
        <taxon>Archelosauria</taxon>
        <taxon>Archosauria</taxon>
        <taxon>Dinosauria</taxon>
        <taxon>Saurischia</taxon>
        <taxon>Theropoda</taxon>
        <taxon>Coelurosauria</taxon>
        <taxon>Aves</taxon>
        <taxon>Neognathae</taxon>
        <taxon>Neoaves</taxon>
        <taxon>Columbimorphae</taxon>
        <taxon>Columbiformes</taxon>
        <taxon>Columbidae</taxon>
        <taxon>Columba</taxon>
    </lineage>
</organism>
<evidence type="ECO:0000313" key="1">
    <source>
        <dbReference type="EMBL" id="EMC83673.1"/>
    </source>
</evidence>
<name>R7VW41_COLLI</name>
<reference evidence="1" key="1">
    <citation type="journal article" date="2013" name="Science">
        <title>Genomic diversity and evolution of the head crest in the rock pigeon.</title>
        <authorList>
            <person name="Shapiro M.D."/>
            <person name="Kronenberg Z."/>
            <person name="Li C."/>
            <person name="Domyan E.T."/>
            <person name="Pan H."/>
            <person name="Campbell M."/>
            <person name="Tan H."/>
            <person name="Huff C.D."/>
            <person name="Hu H."/>
            <person name="Vickrey A.I."/>
            <person name="Nielsen S.C."/>
            <person name="Stringham S.A."/>
            <person name="Hu H."/>
            <person name="Willerslev E."/>
            <person name="Gilbert M.T."/>
            <person name="Yandell M."/>
            <person name="Zhang G."/>
            <person name="Wang J."/>
        </authorList>
    </citation>
    <scope>NUCLEOTIDE SEQUENCE [LARGE SCALE GENOMIC DNA]</scope>
    <source>
        <tissue evidence="1">Blood</tissue>
    </source>
</reference>
<dbReference type="EMBL" id="KB375650">
    <property type="protein sequence ID" value="EMC83673.1"/>
    <property type="molecule type" value="Genomic_DNA"/>
</dbReference>
<protein>
    <submittedName>
        <fullName evidence="1">Uncharacterized protein</fullName>
    </submittedName>
</protein>
<sequence length="166" mass="17926">MGPGQKATPEGLKGLGLELSVPLSVPFASWELCAQHLSKSPKGKRAIPRSGGGDCHPKTWTVHPPSPQWLVQTLLQFWDHLLEFCALRCGAKAVPVCFAQNALSGQERELALQEMWQPGCLVGATTSCKPGLEHIGAPAISSCHAPACRFWVPAWSWGFTPPGLFF</sequence>